<evidence type="ECO:0000313" key="11">
    <source>
        <dbReference type="Proteomes" id="UP000003937"/>
    </source>
</evidence>
<dbReference type="InterPro" id="IPR003029">
    <property type="entry name" value="S1_domain"/>
</dbReference>
<dbReference type="HOGENOM" id="CLU_002333_7_0_6"/>
<dbReference type="HAMAP" id="MF_01895">
    <property type="entry name" value="RNase_R"/>
    <property type="match status" value="1"/>
</dbReference>
<dbReference type="InterPro" id="IPR012340">
    <property type="entry name" value="NA-bd_OB-fold"/>
</dbReference>
<dbReference type="PANTHER" id="PTHR23355">
    <property type="entry name" value="RIBONUCLEASE"/>
    <property type="match status" value="1"/>
</dbReference>
<evidence type="ECO:0000256" key="7">
    <source>
        <dbReference type="ARBA" id="ARBA00022884"/>
    </source>
</evidence>
<accession>J3YT20</accession>
<evidence type="ECO:0000256" key="6">
    <source>
        <dbReference type="ARBA" id="ARBA00022839"/>
    </source>
</evidence>
<dbReference type="SMART" id="SM00357">
    <property type="entry name" value="CSP"/>
    <property type="match status" value="1"/>
</dbReference>
<dbReference type="NCBIfam" id="TIGR00358">
    <property type="entry name" value="3_prime_RNase"/>
    <property type="match status" value="1"/>
</dbReference>
<keyword evidence="3 8" id="KW-0963">Cytoplasm</keyword>
<proteinExistence type="inferred from homology"/>
<evidence type="ECO:0000256" key="4">
    <source>
        <dbReference type="ARBA" id="ARBA00022722"/>
    </source>
</evidence>
<dbReference type="SMART" id="SM00316">
    <property type="entry name" value="S1"/>
    <property type="match status" value="1"/>
</dbReference>
<dbReference type="GO" id="GO:0005829">
    <property type="term" value="C:cytosol"/>
    <property type="evidence" value="ECO:0007669"/>
    <property type="project" value="UniProtKB-ARBA"/>
</dbReference>
<gene>
    <name evidence="8" type="primary">rnr</name>
    <name evidence="10" type="ORF">A35E_00223</name>
</gene>
<keyword evidence="5 8" id="KW-0378">Hydrolase</keyword>
<dbReference type="InterPro" id="IPR011805">
    <property type="entry name" value="RNase_R"/>
</dbReference>
<dbReference type="Proteomes" id="UP000003937">
    <property type="component" value="Chromosome"/>
</dbReference>
<dbReference type="PATRIC" id="fig|134287.3.peg.214"/>
<dbReference type="AlphaFoldDB" id="J3YT20"/>
<dbReference type="Pfam" id="PF08206">
    <property type="entry name" value="OB_RNB"/>
    <property type="match status" value="1"/>
</dbReference>
<dbReference type="InterPro" id="IPR050180">
    <property type="entry name" value="RNR_Ribonuclease"/>
</dbReference>
<sequence length="771" mass="89323">MLQNPLLIQELKKHTCSIPSRKDILAHLTKQDKPIRKEDLEQELEIFGKEQLGGFHQLLHAMEKDGELILIQQQYYTLPDYVNRIYGTIIGHREHFGFLRVLGDKDDYYLSAEQMKLAIHGDLVMAEPHNQDRKGRREARILQVLVPNSSHIVGRFFIDANNIFVVPDDSRLNFNIFIPKEETRGAGVGFIVVVELMQRPTRQNKAIGKVVEVLGDNMSTSIAVNIALRNHAIPYIWSPEVKEQLAHLQEENKVAIIIKDKCERVDIRMLPLMTIDDEDARDLDDAVYCEKEPSGGWHLWVAIADVSYYVRPDTPLDQDAIRRTTSVYFPSEVVPMLPELLSNNLCSLNPNVDKLCLVCEMIVSTQGELSSYKFYEAIMHSHARLTYNEVFNILEKRQQGHIQHASIISSIKQLHEMYKTLEKAKIQRGGISFNTEETKFVFNSEQRIAHIEPFKRNHAHKLIEECMILANISAARFVEKYKEPVLYRVHDRPTKENIASLKTVLAELSLNLGGGEKPEPKDYANMMTRIAVRSDYEMLHLMLLRSMKQANYDPDNRGHFGLALPAYAHFTSPIRRYPDLALHRTIKYILGKQNGQIHGRSTPSGGWHSEKKELFQLGQRCSLNERRADEATRDVEDWLKCDFMKNHVGKHFNGIITNVTNFGFFVRLDPFYIEGLVHVSSLKNDYFRYDNIKQRLIGNSKKIIYRLGEPVKVLVKSVHMEERRIHFSLISSIYQLKKKKFRNYCQPKTLKNTKRKTLYIHRNTKKIETLK</sequence>
<dbReference type="PROSITE" id="PS01175">
    <property type="entry name" value="RIBONUCLEASE_II"/>
    <property type="match status" value="1"/>
</dbReference>
<dbReference type="NCBIfam" id="NF008648">
    <property type="entry name" value="PRK11642.1"/>
    <property type="match status" value="1"/>
</dbReference>
<dbReference type="EMBL" id="CP003547">
    <property type="protein sequence ID" value="AFP85533.1"/>
    <property type="molecule type" value="Genomic_DNA"/>
</dbReference>
<keyword evidence="6 8" id="KW-0269">Exonuclease</keyword>
<evidence type="ECO:0000256" key="5">
    <source>
        <dbReference type="ARBA" id="ARBA00022801"/>
    </source>
</evidence>
<dbReference type="SUPFAM" id="SSF50249">
    <property type="entry name" value="Nucleic acid-binding proteins"/>
    <property type="match status" value="4"/>
</dbReference>
<dbReference type="InterPro" id="IPR040476">
    <property type="entry name" value="CSD2"/>
</dbReference>
<evidence type="ECO:0000313" key="10">
    <source>
        <dbReference type="EMBL" id="AFP85533.1"/>
    </source>
</evidence>
<dbReference type="EC" id="3.1.13.1" evidence="8"/>
<dbReference type="InterPro" id="IPR001900">
    <property type="entry name" value="RNase_II/R"/>
</dbReference>
<evidence type="ECO:0000256" key="1">
    <source>
        <dbReference type="ARBA" id="ARBA00001849"/>
    </source>
</evidence>
<dbReference type="Gene3D" id="2.40.50.140">
    <property type="entry name" value="Nucleic acid-binding proteins"/>
    <property type="match status" value="2"/>
</dbReference>
<organism evidence="10 11">
    <name type="scientific">secondary endosymbiont of Heteropsylla cubana</name>
    <dbReference type="NCBI Taxonomy" id="134287"/>
    <lineage>
        <taxon>Bacteria</taxon>
        <taxon>Pseudomonadati</taxon>
        <taxon>Pseudomonadota</taxon>
        <taxon>Gammaproteobacteria</taxon>
        <taxon>Enterobacterales</taxon>
        <taxon>Enterobacteriaceae</taxon>
        <taxon>aphid secondary symbionts</taxon>
    </lineage>
</organism>
<dbReference type="InterPro" id="IPR013223">
    <property type="entry name" value="RNase_B_OB_dom"/>
</dbReference>
<comment type="function">
    <text evidence="8">3'-5' exoribonuclease that releases 5'-nucleoside monophosphates and is involved in maturation of structured RNAs.</text>
</comment>
<protein>
    <recommendedName>
        <fullName evidence="8">Ribonuclease R</fullName>
        <shortName evidence="8">RNase R</shortName>
        <ecNumber evidence="8">3.1.13.1</ecNumber>
    </recommendedName>
</protein>
<keyword evidence="4 8" id="KW-0540">Nuclease</keyword>
<feature type="domain" description="S1 motif" evidence="9">
    <location>
        <begin position="649"/>
        <end position="730"/>
    </location>
</feature>
<dbReference type="Pfam" id="PF00773">
    <property type="entry name" value="RNB"/>
    <property type="match status" value="1"/>
</dbReference>
<comment type="subcellular location">
    <subcellularLocation>
        <location evidence="2 8">Cytoplasm</location>
    </subcellularLocation>
</comment>
<dbReference type="InterPro" id="IPR004476">
    <property type="entry name" value="RNase_II/RNase_R"/>
</dbReference>
<reference evidence="10 11" key="1">
    <citation type="journal article" date="2012" name="Mol. Biol. Evol.">
        <title>Genome reduction and co-evolution between the primary and secondary bacterial symbionts of psyllids.</title>
        <authorList>
            <person name="Sloan D.B."/>
            <person name="Moran N.A."/>
        </authorList>
    </citation>
    <scope>NUCLEOTIDE SEQUENCE [LARGE SCALE GENOMIC DNA]</scope>
    <source>
        <strain evidence="10">Hcub_S</strain>
    </source>
</reference>
<dbReference type="RefSeq" id="WP_014888830.1">
    <property type="nucleotide sequence ID" value="NC_018420.1"/>
</dbReference>
<dbReference type="CDD" id="cd04471">
    <property type="entry name" value="S1_RNase_R"/>
    <property type="match status" value="1"/>
</dbReference>
<dbReference type="STRING" id="134287.A35E_00223"/>
<keyword evidence="7 8" id="KW-0694">RNA-binding</keyword>
<dbReference type="InterPro" id="IPR011129">
    <property type="entry name" value="CSD"/>
</dbReference>
<dbReference type="GO" id="GO:0006402">
    <property type="term" value="P:mRNA catabolic process"/>
    <property type="evidence" value="ECO:0007669"/>
    <property type="project" value="TreeGrafter"/>
</dbReference>
<dbReference type="GO" id="GO:0003723">
    <property type="term" value="F:RNA binding"/>
    <property type="evidence" value="ECO:0007669"/>
    <property type="project" value="UniProtKB-UniRule"/>
</dbReference>
<evidence type="ECO:0000259" key="9">
    <source>
        <dbReference type="PROSITE" id="PS50126"/>
    </source>
</evidence>
<dbReference type="SMART" id="SM00955">
    <property type="entry name" value="RNB"/>
    <property type="match status" value="1"/>
</dbReference>
<keyword evidence="11" id="KW-1185">Reference proteome</keyword>
<evidence type="ECO:0000256" key="8">
    <source>
        <dbReference type="HAMAP-Rule" id="MF_01895"/>
    </source>
</evidence>
<dbReference type="PANTHER" id="PTHR23355:SF9">
    <property type="entry name" value="DIS3-LIKE EXONUCLEASE 2"/>
    <property type="match status" value="1"/>
</dbReference>
<dbReference type="KEGG" id="sehc:A35E_00223"/>
<dbReference type="NCBIfam" id="TIGR02063">
    <property type="entry name" value="RNase_R"/>
    <property type="match status" value="1"/>
</dbReference>
<dbReference type="GO" id="GO:0008859">
    <property type="term" value="F:exoribonuclease II activity"/>
    <property type="evidence" value="ECO:0007669"/>
    <property type="project" value="UniProtKB-UniRule"/>
</dbReference>
<dbReference type="InterPro" id="IPR022966">
    <property type="entry name" value="RNase_II/R_CS"/>
</dbReference>
<evidence type="ECO:0000256" key="2">
    <source>
        <dbReference type="ARBA" id="ARBA00004496"/>
    </source>
</evidence>
<dbReference type="Pfam" id="PF00575">
    <property type="entry name" value="S1"/>
    <property type="match status" value="1"/>
</dbReference>
<comment type="catalytic activity">
    <reaction evidence="1 8">
        <text>Exonucleolytic cleavage in the 3'- to 5'-direction to yield nucleoside 5'-phosphates.</text>
        <dbReference type="EC" id="3.1.13.1"/>
    </reaction>
</comment>
<comment type="subunit">
    <text evidence="8">Monomer.</text>
</comment>
<dbReference type="PROSITE" id="PS50126">
    <property type="entry name" value="S1"/>
    <property type="match status" value="1"/>
</dbReference>
<dbReference type="OrthoDB" id="9764149at2"/>
<evidence type="ECO:0000256" key="3">
    <source>
        <dbReference type="ARBA" id="ARBA00022490"/>
    </source>
</evidence>
<comment type="similarity">
    <text evidence="8">Belongs to the RNR ribonuclease family. RNase R subfamily.</text>
</comment>
<name>J3YT20_9ENTR</name>
<dbReference type="Pfam" id="PF17876">
    <property type="entry name" value="CSD2"/>
    <property type="match status" value="1"/>
</dbReference>